<keyword evidence="4" id="KW-0808">Transferase</keyword>
<dbReference type="EMBL" id="LSMT01000528">
    <property type="protein sequence ID" value="PFX16660.1"/>
    <property type="molecule type" value="Genomic_DNA"/>
</dbReference>
<dbReference type="OrthoDB" id="10258882at2759"/>
<reference evidence="8" key="1">
    <citation type="journal article" date="2017" name="bioRxiv">
        <title>Comparative analysis of the genomes of Stylophora pistillata and Acropora digitifera provides evidence for extensive differences between species of corals.</title>
        <authorList>
            <person name="Voolstra C.R."/>
            <person name="Li Y."/>
            <person name="Liew Y.J."/>
            <person name="Baumgarten S."/>
            <person name="Zoccola D."/>
            <person name="Flot J.-F."/>
            <person name="Tambutte S."/>
            <person name="Allemand D."/>
            <person name="Aranda M."/>
        </authorList>
    </citation>
    <scope>NUCLEOTIDE SEQUENCE [LARGE SCALE GENOMIC DNA]</scope>
</reference>
<evidence type="ECO:0000313" key="8">
    <source>
        <dbReference type="Proteomes" id="UP000225706"/>
    </source>
</evidence>
<comment type="caution">
    <text evidence="7">The sequence shown here is derived from an EMBL/GenBank/DDBJ whole genome shotgun (WGS) entry which is preliminary data.</text>
</comment>
<dbReference type="Proteomes" id="UP000225706">
    <property type="component" value="Unassembled WGS sequence"/>
</dbReference>
<dbReference type="Gene3D" id="2.60.40.10">
    <property type="entry name" value="Immunoglobulins"/>
    <property type="match status" value="1"/>
</dbReference>
<dbReference type="InterPro" id="IPR006048">
    <property type="entry name" value="A-amylase/branching_C"/>
</dbReference>
<dbReference type="PANTHER" id="PTHR43651">
    <property type="entry name" value="1,4-ALPHA-GLUCAN-BRANCHING ENZYME"/>
    <property type="match status" value="1"/>
</dbReference>
<dbReference type="Pfam" id="PF02922">
    <property type="entry name" value="CBM_48"/>
    <property type="match status" value="1"/>
</dbReference>
<dbReference type="InterPro" id="IPR001180">
    <property type="entry name" value="CNH_dom"/>
</dbReference>
<dbReference type="Pfam" id="PF00780">
    <property type="entry name" value="CNH"/>
    <property type="match status" value="1"/>
</dbReference>
<dbReference type="Pfam" id="PF10366">
    <property type="entry name" value="Vps39_1"/>
    <property type="match status" value="1"/>
</dbReference>
<proteinExistence type="inferred from homology"/>
<evidence type="ECO:0000256" key="2">
    <source>
        <dbReference type="ARBA" id="ARBA00009000"/>
    </source>
</evidence>
<dbReference type="SUPFAM" id="SSF51445">
    <property type="entry name" value="(Trans)glycosidases"/>
    <property type="match status" value="1"/>
</dbReference>
<dbReference type="PROSITE" id="PS50219">
    <property type="entry name" value="CNH"/>
    <property type="match status" value="1"/>
</dbReference>
<comment type="catalytic activity">
    <reaction evidence="1">
        <text>Transfers a segment of a (1-&gt;4)-alpha-D-glucan chain to a primary hydroxy group in a similar glucan chain.</text>
        <dbReference type="EC" id="2.4.1.18"/>
    </reaction>
</comment>
<evidence type="ECO:0000256" key="3">
    <source>
        <dbReference type="ARBA" id="ARBA00012541"/>
    </source>
</evidence>
<organism evidence="7 8">
    <name type="scientific">Stylophora pistillata</name>
    <name type="common">Smooth cauliflower coral</name>
    <dbReference type="NCBI Taxonomy" id="50429"/>
    <lineage>
        <taxon>Eukaryota</taxon>
        <taxon>Metazoa</taxon>
        <taxon>Cnidaria</taxon>
        <taxon>Anthozoa</taxon>
        <taxon>Hexacorallia</taxon>
        <taxon>Scleractinia</taxon>
        <taxon>Astrocoeniina</taxon>
        <taxon>Pocilloporidae</taxon>
        <taxon>Stylophora</taxon>
    </lineage>
</organism>
<evidence type="ECO:0000313" key="7">
    <source>
        <dbReference type="EMBL" id="PFX16660.1"/>
    </source>
</evidence>
<dbReference type="Gene3D" id="3.20.20.80">
    <property type="entry name" value="Glycosidases"/>
    <property type="match status" value="1"/>
</dbReference>
<evidence type="ECO:0000256" key="4">
    <source>
        <dbReference type="ARBA" id="ARBA00022679"/>
    </source>
</evidence>
<dbReference type="GO" id="GO:0003844">
    <property type="term" value="F:1,4-alpha-glucan branching enzyme activity"/>
    <property type="evidence" value="ECO:0007669"/>
    <property type="project" value="UniProtKB-EC"/>
</dbReference>
<dbReference type="InterPro" id="IPR006047">
    <property type="entry name" value="GH13_cat_dom"/>
</dbReference>
<evidence type="ECO:0000259" key="6">
    <source>
        <dbReference type="PROSITE" id="PS50219"/>
    </source>
</evidence>
<comment type="similarity">
    <text evidence="2">Belongs to the glycosyl hydrolase 13 family. GlgB subfamily.</text>
</comment>
<dbReference type="GO" id="GO:0006886">
    <property type="term" value="P:intracellular protein transport"/>
    <property type="evidence" value="ECO:0007669"/>
    <property type="project" value="UniProtKB-UniRule"/>
</dbReference>
<gene>
    <name evidence="7" type="primary">GBE1</name>
    <name evidence="7" type="ORF">AWC38_SpisGene19050</name>
</gene>
<name>A0A2B4RJJ2_STYPI</name>
<dbReference type="InterPro" id="IPR013783">
    <property type="entry name" value="Ig-like_fold"/>
</dbReference>
<dbReference type="FunFam" id="2.60.40.10:FF:000250">
    <property type="entry name" value="1,4-alpha-glucan-branching enzyme, chloroplastic/amyloplastic"/>
    <property type="match status" value="1"/>
</dbReference>
<dbReference type="SUPFAM" id="SSF81296">
    <property type="entry name" value="E set domains"/>
    <property type="match status" value="1"/>
</dbReference>
<dbReference type="SUPFAM" id="SSF51011">
    <property type="entry name" value="Glycosyl hydrolase domain"/>
    <property type="match status" value="1"/>
</dbReference>
<feature type="repeat" description="CHCR" evidence="5">
    <location>
        <begin position="550"/>
        <end position="712"/>
    </location>
</feature>
<dbReference type="InterPro" id="IPR000547">
    <property type="entry name" value="Clathrin_H-chain/VPS_repeat"/>
</dbReference>
<dbReference type="EC" id="2.4.1.18" evidence="3"/>
<dbReference type="InterPro" id="IPR014756">
    <property type="entry name" value="Ig_E-set"/>
</dbReference>
<dbReference type="GO" id="GO:0016192">
    <property type="term" value="P:vesicle-mediated transport"/>
    <property type="evidence" value="ECO:0007669"/>
    <property type="project" value="InterPro"/>
</dbReference>
<dbReference type="PROSITE" id="PS50236">
    <property type="entry name" value="CHCR"/>
    <property type="match status" value="1"/>
</dbReference>
<feature type="domain" description="CNH" evidence="6">
    <location>
        <begin position="39"/>
        <end position="322"/>
    </location>
</feature>
<dbReference type="InterPro" id="IPR019452">
    <property type="entry name" value="VPS39/TGF_beta_rcpt-assoc_1"/>
</dbReference>
<dbReference type="GO" id="GO:0005737">
    <property type="term" value="C:cytoplasm"/>
    <property type="evidence" value="ECO:0007669"/>
    <property type="project" value="TreeGrafter"/>
</dbReference>
<accession>A0A2B4RJJ2</accession>
<dbReference type="Pfam" id="PF02806">
    <property type="entry name" value="Alpha-amylase_C"/>
    <property type="match status" value="1"/>
</dbReference>
<dbReference type="Pfam" id="PF00128">
    <property type="entry name" value="Alpha-amylase"/>
    <property type="match status" value="1"/>
</dbReference>
<evidence type="ECO:0000256" key="1">
    <source>
        <dbReference type="ARBA" id="ARBA00000826"/>
    </source>
</evidence>
<dbReference type="STRING" id="50429.A0A2B4RJJ2"/>
<dbReference type="InterPro" id="IPR013780">
    <property type="entry name" value="Glyco_hydro_b"/>
</dbReference>
<dbReference type="GO" id="GO:0043169">
    <property type="term" value="F:cation binding"/>
    <property type="evidence" value="ECO:0007669"/>
    <property type="project" value="InterPro"/>
</dbReference>
<dbReference type="GO" id="GO:0005978">
    <property type="term" value="P:glycogen biosynthetic process"/>
    <property type="evidence" value="ECO:0007669"/>
    <property type="project" value="TreeGrafter"/>
</dbReference>
<evidence type="ECO:0000256" key="5">
    <source>
        <dbReference type="PROSITE-ProRule" id="PRU01006"/>
    </source>
</evidence>
<sequence>MAEFYSSAGNYESQAKMSFRAFEIAPVIERIVTTSADRPKTVECLDCAAQNLYIGTTDCFVLNYVIDEGTSPLGKTTFQSRLQACKHLGMKKPIQQVLTAPAINRLLVLCDGSILMFAMFGLEFLATGFKDRFKGVTAICRNDNPNMFDPFAVEVCMSLSKKKAIHILSVTEDRITLLKEIPLPEPPLQMAVDGGSVCVALANQHRYCLVNILSGKVQELFHYEDEVTKGLVMGVGMEEFLLNGPTDVMGMFVTSEGTSQRAPLSWSERLLALGYSFPYAVALGANSISVHREVYCLAQLSFRKQVQMLLNEKRVSEALQLAHVAMETATGPQRDEKLLQRTQLQAGFIYMAEGYFTEAGRLMKEGGLDPRELIILFPDLLSSNWKYLPSREIAELSARVNGSKQFLAEAKLFLMQYLEETRETAEDSGYKEEVDTALVKLYTQINSPDLLSLVSNRNACTVADTISCLQKHERYHALALFYDYHKQTAEAVAVWKRLIQEEIRDRNFPGIEYVVKYLSSSKGSELLWNNVPWLLEKNQEVAVKVFTDRPTDGQPNDEKMKPDLIVEYLQRFPVALQCYLEYLVYDRKLEREKYHTHLALLYLEEVLKMRRDPSCSQDNLDKQRAKLRAMLEWSSLYRVALLLSKINDDSDLDAEAAILYGKMEQYNKALKILVYKLENFSEAERFCELHSKMEQYNKALKILVYKLENFSEAERFCELHSKGKDRNFRKKLFQTLLEVYLSPDEDREPLIAPAVALLNSHMSDFDTAEAMKLIPDEWSIGVISQFLCGSVRSSLHRSRTNHVCVKGFELTLVSRGSDMVDDQVVPQFSKFLHDDPYVKPYQTEIERRYKCLSSLKNDIEKNEGGMEKFSRGYERFGINRTPEGLMYREWAPAAHGVYLTGDFNGWSRTSHPCTRNEFGVWELALPYKEDGSSPIPHGSKVKVSIQLENGNLVDRISPWIRYAVCPEDNILYEGIHWDPPQPYQWQHSRPKKTSGLRIYEAHVGIASPEPKVASYKDFALNVIPRIKKLGYNCIQLMAVMEHAYYACFGYQVTNFFAASSRYGTPEELKELIDVAHGNGILVLLDVVHSHAAKNVMDGLNEFDGSQSCYFHGSGRGFHSLWDSRLFDYTQWEVLRFLLSNLRWYMEYYHFDGFRFDGVTSMIYHDHGMGHGFGGDYPDYFGLGVDTESLIYLMLANDMLHTIYPDVITIAEVLKELKDENWHMWDIVWTLINRRHNEKTIAYTESHDQALVGDKTIAFWLMDKEMYTHMSETMPLTRIIDRGLALHKMIRLITFALGGEGYLNFIGNEFGHPEWLDFPREGNNNSYHYARRQFNLVDDPLLRYKCLFEFDRAMMQLEEKYHWLESSQAYVSCHHEDDKIIVFERASLMWVFNFHPTKSFADYRIGASIAGNKLAQAFVSWSDWGNPFLIPLFGRSTFLAVVLLF</sequence>
<protein>
    <recommendedName>
        <fullName evidence="3">1,4-alpha-glucan branching enzyme</fullName>
        <ecNumber evidence="3">2.4.1.18</ecNumber>
    </recommendedName>
</protein>
<dbReference type="InterPro" id="IPR017853">
    <property type="entry name" value="GH"/>
</dbReference>
<dbReference type="CDD" id="cd11321">
    <property type="entry name" value="AmyAc_bac_euk_BE"/>
    <property type="match status" value="1"/>
</dbReference>
<keyword evidence="8" id="KW-1185">Reference proteome</keyword>
<dbReference type="GO" id="GO:0004553">
    <property type="term" value="F:hydrolase activity, hydrolyzing O-glycosyl compounds"/>
    <property type="evidence" value="ECO:0007669"/>
    <property type="project" value="InterPro"/>
</dbReference>
<dbReference type="SMART" id="SM00642">
    <property type="entry name" value="Aamy"/>
    <property type="match status" value="1"/>
</dbReference>
<dbReference type="InterPro" id="IPR004193">
    <property type="entry name" value="Glyco_hydro_13_N"/>
</dbReference>
<dbReference type="PANTHER" id="PTHR43651:SF3">
    <property type="entry name" value="1,4-ALPHA-GLUCAN-BRANCHING ENZYME"/>
    <property type="match status" value="1"/>
</dbReference>
<dbReference type="Gene3D" id="2.60.40.1180">
    <property type="entry name" value="Golgi alpha-mannosidase II"/>
    <property type="match status" value="1"/>
</dbReference>
<dbReference type="CDD" id="cd02854">
    <property type="entry name" value="E_set_GBE_euk_N"/>
    <property type="match status" value="1"/>
</dbReference>